<evidence type="ECO:0000256" key="9">
    <source>
        <dbReference type="ARBA" id="ARBA00023463"/>
    </source>
</evidence>
<sequence>MSKRRGNSMNDHMDLDSLSDISRLHSIDQQQQNDRTKLSQPISDEPEQEQDTRPPNLTILQRFITNWLIMDPVLLEKYQHTKTPRRNYQVQKSEDLIYIYLFGGRFRTIKAKPISLLTGLVIFAGGILFWVFEASWLWHHISPSLVITFTYLWLLTAMFYIKSCTSDPGIVPRNLHLPKTIQDGKIKNPPDEYFNTVSLPYKVKGEKVQVKYCSTCHIWRPPKTSHCGVCEVCILNHDHHCIYLNNCIGERNYKYFLWFLLFSTSSCVYMMILTMIHLCHYRLVANSEIHDFATSVVRYPASLFLFIYSFIAWIYPMGLLGFHTFLTGKNITTREYLNYVYKKNKKTNPFVNVFTSHSILKNLYINWLGKSSGVALVRPRDKYTPGDIRFEAIAPLDIYSSEISLEDL</sequence>
<dbReference type="GO" id="GO:0019706">
    <property type="term" value="F:protein-cysteine S-palmitoyltransferase activity"/>
    <property type="evidence" value="ECO:0007669"/>
    <property type="project" value="UniProtKB-EC"/>
</dbReference>
<dbReference type="RefSeq" id="XP_049261538.1">
    <property type="nucleotide sequence ID" value="XM_049409237.1"/>
</dbReference>
<dbReference type="InterPro" id="IPR001594">
    <property type="entry name" value="Palmitoyltrfase_DHHC"/>
</dbReference>
<evidence type="ECO:0000256" key="4">
    <source>
        <dbReference type="ARBA" id="ARBA00022989"/>
    </source>
</evidence>
<evidence type="ECO:0000259" key="13">
    <source>
        <dbReference type="Pfam" id="PF01529"/>
    </source>
</evidence>
<dbReference type="EC" id="2.3.1.225" evidence="11"/>
<dbReference type="PANTHER" id="PTHR22883:SF43">
    <property type="entry name" value="PALMITOYLTRANSFERASE APP"/>
    <property type="match status" value="1"/>
</dbReference>
<reference evidence="14 15" key="1">
    <citation type="journal article" date="2021" name="DNA Res.">
        <title>Genome analysis of Candida subhashii reveals its hybrid nature and dual mitochondrial genome conformations.</title>
        <authorList>
            <person name="Mixao V."/>
            <person name="Hegedusova E."/>
            <person name="Saus E."/>
            <person name="Pryszcz L.P."/>
            <person name="Cillingova A."/>
            <person name="Nosek J."/>
            <person name="Gabaldon T."/>
        </authorList>
    </citation>
    <scope>NUCLEOTIDE SEQUENCE [LARGE SCALE GENOMIC DNA]</scope>
    <source>
        <strain evidence="14 15">CBS 10753</strain>
    </source>
</reference>
<evidence type="ECO:0000256" key="5">
    <source>
        <dbReference type="ARBA" id="ARBA00023136"/>
    </source>
</evidence>
<evidence type="ECO:0000256" key="1">
    <source>
        <dbReference type="ARBA" id="ARBA00004477"/>
    </source>
</evidence>
<keyword evidence="4 11" id="KW-1133">Transmembrane helix</keyword>
<evidence type="ECO:0000256" key="8">
    <source>
        <dbReference type="ARBA" id="ARBA00023315"/>
    </source>
</evidence>
<evidence type="ECO:0000256" key="3">
    <source>
        <dbReference type="ARBA" id="ARBA00022692"/>
    </source>
</evidence>
<keyword evidence="6" id="KW-0564">Palmitate</keyword>
<dbReference type="GO" id="GO:0006612">
    <property type="term" value="P:protein targeting to membrane"/>
    <property type="evidence" value="ECO:0007669"/>
    <property type="project" value="TreeGrafter"/>
</dbReference>
<dbReference type="Pfam" id="PF01529">
    <property type="entry name" value="DHHC"/>
    <property type="match status" value="1"/>
</dbReference>
<keyword evidence="7" id="KW-0449">Lipoprotein</keyword>
<keyword evidence="3 11" id="KW-0812">Transmembrane</keyword>
<feature type="compositionally biased region" description="Polar residues" evidence="12">
    <location>
        <begin position="27"/>
        <end position="42"/>
    </location>
</feature>
<keyword evidence="8 11" id="KW-0012">Acyltransferase</keyword>
<keyword evidence="15" id="KW-1185">Reference proteome</keyword>
<accession>A0A8J5QH61</accession>
<evidence type="ECO:0000256" key="7">
    <source>
        <dbReference type="ARBA" id="ARBA00023288"/>
    </source>
</evidence>
<dbReference type="OrthoDB" id="9909019at2759"/>
<dbReference type="AlphaFoldDB" id="A0A8J5QH61"/>
<dbReference type="GO" id="GO:0005794">
    <property type="term" value="C:Golgi apparatus"/>
    <property type="evidence" value="ECO:0007669"/>
    <property type="project" value="TreeGrafter"/>
</dbReference>
<evidence type="ECO:0000256" key="6">
    <source>
        <dbReference type="ARBA" id="ARBA00023139"/>
    </source>
</evidence>
<comment type="caution">
    <text evidence="14">The sequence shown here is derived from an EMBL/GenBank/DDBJ whole genome shotgun (WGS) entry which is preliminary data.</text>
</comment>
<dbReference type="GeneID" id="73471997"/>
<keyword evidence="2 11" id="KW-0808">Transferase</keyword>
<dbReference type="EMBL" id="JAGSYN010000222">
    <property type="protein sequence ID" value="KAG7661305.1"/>
    <property type="molecule type" value="Genomic_DNA"/>
</dbReference>
<feature type="transmembrane region" description="Helical" evidence="11">
    <location>
        <begin position="114"/>
        <end position="132"/>
    </location>
</feature>
<comment type="catalytic activity">
    <reaction evidence="10 11">
        <text>L-cysteinyl-[protein] + hexadecanoyl-CoA = S-hexadecanoyl-L-cysteinyl-[protein] + CoA</text>
        <dbReference type="Rhea" id="RHEA:36683"/>
        <dbReference type="Rhea" id="RHEA-COMP:10131"/>
        <dbReference type="Rhea" id="RHEA-COMP:11032"/>
        <dbReference type="ChEBI" id="CHEBI:29950"/>
        <dbReference type="ChEBI" id="CHEBI:57287"/>
        <dbReference type="ChEBI" id="CHEBI:57379"/>
        <dbReference type="ChEBI" id="CHEBI:74151"/>
        <dbReference type="EC" id="2.3.1.225"/>
    </reaction>
</comment>
<protein>
    <recommendedName>
        <fullName evidence="11">Palmitoyltransferase</fullName>
        <ecNumber evidence="11">2.3.1.225</ecNumber>
    </recommendedName>
</protein>
<dbReference type="Proteomes" id="UP000694255">
    <property type="component" value="Unassembled WGS sequence"/>
</dbReference>
<keyword evidence="5 11" id="KW-0472">Membrane</keyword>
<evidence type="ECO:0000313" key="14">
    <source>
        <dbReference type="EMBL" id="KAG7661305.1"/>
    </source>
</evidence>
<name>A0A8J5QH61_9ASCO</name>
<evidence type="ECO:0000256" key="12">
    <source>
        <dbReference type="SAM" id="MobiDB-lite"/>
    </source>
</evidence>
<feature type="transmembrane region" description="Helical" evidence="11">
    <location>
        <begin position="255"/>
        <end position="283"/>
    </location>
</feature>
<organism evidence="14 15">
    <name type="scientific">[Candida] subhashii</name>
    <dbReference type="NCBI Taxonomy" id="561895"/>
    <lineage>
        <taxon>Eukaryota</taxon>
        <taxon>Fungi</taxon>
        <taxon>Dikarya</taxon>
        <taxon>Ascomycota</taxon>
        <taxon>Saccharomycotina</taxon>
        <taxon>Pichiomycetes</taxon>
        <taxon>Debaryomycetaceae</taxon>
        <taxon>Spathaspora</taxon>
    </lineage>
</organism>
<comment type="domain">
    <text evidence="11">The DHHC domain is required for palmitoyltransferase activity.</text>
</comment>
<comment type="similarity">
    <text evidence="9">Belongs to the DHHC palmitoyltransferase family. ERF2/ZDHHC9 subfamily.</text>
</comment>
<dbReference type="PANTHER" id="PTHR22883">
    <property type="entry name" value="ZINC FINGER DHHC DOMAIN CONTAINING PROTEIN"/>
    <property type="match status" value="1"/>
</dbReference>
<comment type="subcellular location">
    <subcellularLocation>
        <location evidence="1">Endoplasmic reticulum membrane</location>
        <topology evidence="1">Multi-pass membrane protein</topology>
    </subcellularLocation>
</comment>
<evidence type="ECO:0000256" key="11">
    <source>
        <dbReference type="RuleBase" id="RU079119"/>
    </source>
</evidence>
<feature type="transmembrane region" description="Helical" evidence="11">
    <location>
        <begin position="303"/>
        <end position="326"/>
    </location>
</feature>
<evidence type="ECO:0000313" key="15">
    <source>
        <dbReference type="Proteomes" id="UP000694255"/>
    </source>
</evidence>
<gene>
    <name evidence="14" type="ORF">J8A68_005197</name>
</gene>
<feature type="transmembrane region" description="Helical" evidence="11">
    <location>
        <begin position="138"/>
        <end position="161"/>
    </location>
</feature>
<dbReference type="PROSITE" id="PS50216">
    <property type="entry name" value="DHHC"/>
    <property type="match status" value="1"/>
</dbReference>
<dbReference type="GO" id="GO:0005789">
    <property type="term" value="C:endoplasmic reticulum membrane"/>
    <property type="evidence" value="ECO:0007669"/>
    <property type="project" value="UniProtKB-SubCell"/>
</dbReference>
<feature type="region of interest" description="Disordered" evidence="12">
    <location>
        <begin position="1"/>
        <end position="52"/>
    </location>
</feature>
<evidence type="ECO:0000256" key="10">
    <source>
        <dbReference type="ARBA" id="ARBA00048048"/>
    </source>
</evidence>
<dbReference type="InterPro" id="IPR039859">
    <property type="entry name" value="PFA4/ZDH16/20/ERF2-like"/>
</dbReference>
<feature type="domain" description="Palmitoyltransferase DHHC" evidence="13">
    <location>
        <begin position="209"/>
        <end position="339"/>
    </location>
</feature>
<evidence type="ECO:0000256" key="2">
    <source>
        <dbReference type="ARBA" id="ARBA00022679"/>
    </source>
</evidence>
<proteinExistence type="inferred from homology"/>